<comment type="caution">
    <text evidence="1">The sequence shown here is derived from an EMBL/GenBank/DDBJ whole genome shotgun (WGS) entry which is preliminary data.</text>
</comment>
<sequence>MQNEKAQYYPQEPLPAYDQGPPQLPPRPKDDSYPPHHPSTSAAHHPYHPDDAHLPTIIFAIPFPPPRHAPAKQPVSPYLLYALPRAPYVKPEEDENGKPIQKEALIKKVERKWQGEVAEGDRIRKGQEPDAGKWKKFKGKAVGVSLNLCLDGFPQSLSKRQSYLPQLADTVIHKLPNSRIETLGRVPPKRKMGDLTILYPDDAVDLDGQPLQPEVMHDRIDDVLRKTQKRATYSAVGSAFLLPVTATMQVDNTKYQPLRLLTSSTETSLSLFPYSSL</sequence>
<proteinExistence type="predicted"/>
<feature type="non-terminal residue" evidence="1">
    <location>
        <position position="277"/>
    </location>
</feature>
<name>A0ACB8UCB9_9APHY</name>
<dbReference type="EMBL" id="MU274904">
    <property type="protein sequence ID" value="KAI0091883.1"/>
    <property type="molecule type" value="Genomic_DNA"/>
</dbReference>
<gene>
    <name evidence="1" type="ORF">BDY19DRAFT_927265</name>
</gene>
<reference evidence="1" key="1">
    <citation type="journal article" date="2021" name="Environ. Microbiol.">
        <title>Gene family expansions and transcriptome signatures uncover fungal adaptations to wood decay.</title>
        <authorList>
            <person name="Hage H."/>
            <person name="Miyauchi S."/>
            <person name="Viragh M."/>
            <person name="Drula E."/>
            <person name="Min B."/>
            <person name="Chaduli D."/>
            <person name="Navarro D."/>
            <person name="Favel A."/>
            <person name="Norest M."/>
            <person name="Lesage-Meessen L."/>
            <person name="Balint B."/>
            <person name="Merenyi Z."/>
            <person name="de Eugenio L."/>
            <person name="Morin E."/>
            <person name="Martinez A.T."/>
            <person name="Baldrian P."/>
            <person name="Stursova M."/>
            <person name="Martinez M.J."/>
            <person name="Novotny C."/>
            <person name="Magnuson J.K."/>
            <person name="Spatafora J.W."/>
            <person name="Maurice S."/>
            <person name="Pangilinan J."/>
            <person name="Andreopoulos W."/>
            <person name="LaButti K."/>
            <person name="Hundley H."/>
            <person name="Na H."/>
            <person name="Kuo A."/>
            <person name="Barry K."/>
            <person name="Lipzen A."/>
            <person name="Henrissat B."/>
            <person name="Riley R."/>
            <person name="Ahrendt S."/>
            <person name="Nagy L.G."/>
            <person name="Grigoriev I.V."/>
            <person name="Martin F."/>
            <person name="Rosso M.N."/>
        </authorList>
    </citation>
    <scope>NUCLEOTIDE SEQUENCE</scope>
    <source>
        <strain evidence="1">CBS 384.51</strain>
    </source>
</reference>
<evidence type="ECO:0000313" key="2">
    <source>
        <dbReference type="Proteomes" id="UP001055072"/>
    </source>
</evidence>
<dbReference type="Proteomes" id="UP001055072">
    <property type="component" value="Unassembled WGS sequence"/>
</dbReference>
<keyword evidence="2" id="KW-1185">Reference proteome</keyword>
<organism evidence="1 2">
    <name type="scientific">Irpex rosettiformis</name>
    <dbReference type="NCBI Taxonomy" id="378272"/>
    <lineage>
        <taxon>Eukaryota</taxon>
        <taxon>Fungi</taxon>
        <taxon>Dikarya</taxon>
        <taxon>Basidiomycota</taxon>
        <taxon>Agaricomycotina</taxon>
        <taxon>Agaricomycetes</taxon>
        <taxon>Polyporales</taxon>
        <taxon>Irpicaceae</taxon>
        <taxon>Irpex</taxon>
    </lineage>
</organism>
<evidence type="ECO:0000313" key="1">
    <source>
        <dbReference type="EMBL" id="KAI0091883.1"/>
    </source>
</evidence>
<protein>
    <submittedName>
        <fullName evidence="1">Uncharacterized protein</fullName>
    </submittedName>
</protein>
<accession>A0ACB8UCB9</accession>